<keyword evidence="3" id="KW-1185">Reference proteome</keyword>
<dbReference type="SUPFAM" id="SSF52402">
    <property type="entry name" value="Adenine nucleotide alpha hydrolases-like"/>
    <property type="match status" value="1"/>
</dbReference>
<dbReference type="KEGG" id="hqi:H9L05_16760"/>
<dbReference type="Pfam" id="PF00582">
    <property type="entry name" value="Usp"/>
    <property type="match status" value="1"/>
</dbReference>
<accession>A0A7H0GTK2</accession>
<sequence length="74" mass="8325">MRTGLKLEATPIEIRTISSRNPAQGILEEANAKEFDMIVVISRRRNFLGQLFHRSVTAQVLMHSELPVLVLPAL</sequence>
<dbReference type="CDD" id="cd00293">
    <property type="entry name" value="USP-like"/>
    <property type="match status" value="1"/>
</dbReference>
<dbReference type="Proteomes" id="UP000516093">
    <property type="component" value="Chromosome"/>
</dbReference>
<proteinExistence type="predicted"/>
<dbReference type="InterPro" id="IPR006016">
    <property type="entry name" value="UspA"/>
</dbReference>
<dbReference type="AlphaFoldDB" id="A0A7H0GTK2"/>
<dbReference type="InterPro" id="IPR014729">
    <property type="entry name" value="Rossmann-like_a/b/a_fold"/>
</dbReference>
<dbReference type="Gene3D" id="3.40.50.620">
    <property type="entry name" value="HUPs"/>
    <property type="match status" value="1"/>
</dbReference>
<evidence type="ECO:0000259" key="1">
    <source>
        <dbReference type="Pfam" id="PF00582"/>
    </source>
</evidence>
<name>A0A7H0GTK2_9BACT</name>
<dbReference type="EMBL" id="CP060784">
    <property type="protein sequence ID" value="QNP51618.1"/>
    <property type="molecule type" value="Genomic_DNA"/>
</dbReference>
<reference evidence="2 3" key="1">
    <citation type="submission" date="2020-08" db="EMBL/GenBank/DDBJ databases">
        <title>Genome sequence of Hymenobacter qilianensis JCM 19763T.</title>
        <authorList>
            <person name="Hyun D.-W."/>
            <person name="Bae J.-W."/>
        </authorList>
    </citation>
    <scope>NUCLEOTIDE SEQUENCE [LARGE SCALE GENOMIC DNA]</scope>
    <source>
        <strain evidence="2 3">JCM 19763</strain>
    </source>
</reference>
<organism evidence="2 3">
    <name type="scientific">Hymenobacter qilianensis</name>
    <dbReference type="NCBI Taxonomy" id="1385715"/>
    <lineage>
        <taxon>Bacteria</taxon>
        <taxon>Pseudomonadati</taxon>
        <taxon>Bacteroidota</taxon>
        <taxon>Cytophagia</taxon>
        <taxon>Cytophagales</taxon>
        <taxon>Hymenobacteraceae</taxon>
        <taxon>Hymenobacter</taxon>
    </lineage>
</organism>
<protein>
    <submittedName>
        <fullName evidence="2">Universal stress protein</fullName>
    </submittedName>
</protein>
<evidence type="ECO:0000313" key="3">
    <source>
        <dbReference type="Proteomes" id="UP000516093"/>
    </source>
</evidence>
<evidence type="ECO:0000313" key="2">
    <source>
        <dbReference type="EMBL" id="QNP51618.1"/>
    </source>
</evidence>
<feature type="domain" description="UspA" evidence="1">
    <location>
        <begin position="8"/>
        <end position="72"/>
    </location>
</feature>
<gene>
    <name evidence="2" type="ORF">H9L05_16760</name>
</gene>
<dbReference type="RefSeq" id="WP_187731896.1">
    <property type="nucleotide sequence ID" value="NZ_CP060784.1"/>
</dbReference>